<evidence type="ECO:0000313" key="3">
    <source>
        <dbReference type="EMBL" id="BBH25491.1"/>
    </source>
</evidence>
<dbReference type="SUPFAM" id="SSF141868">
    <property type="entry name" value="EAL domain-like"/>
    <property type="match status" value="1"/>
</dbReference>
<dbReference type="KEGG" id="ebm:SG0102_04250"/>
<dbReference type="GO" id="GO:0071111">
    <property type="term" value="F:cyclic-guanylate-specific phosphodiesterase activity"/>
    <property type="evidence" value="ECO:0007669"/>
    <property type="project" value="InterPro"/>
</dbReference>
<dbReference type="SUPFAM" id="SSF55073">
    <property type="entry name" value="Nucleotide cyclase"/>
    <property type="match status" value="1"/>
</dbReference>
<dbReference type="InterPro" id="IPR035919">
    <property type="entry name" value="EAL_sf"/>
</dbReference>
<feature type="domain" description="EAL" evidence="1">
    <location>
        <begin position="411"/>
        <end position="662"/>
    </location>
</feature>
<feature type="domain" description="GGDEF" evidence="2">
    <location>
        <begin position="278"/>
        <end position="402"/>
    </location>
</feature>
<keyword evidence="4" id="KW-1185">Reference proteome</keyword>
<dbReference type="SMART" id="SM00052">
    <property type="entry name" value="EAL"/>
    <property type="match status" value="1"/>
</dbReference>
<reference evidence="3 4" key="1">
    <citation type="submission" date="2018-11" db="EMBL/GenBank/DDBJ databases">
        <title>Novel Erysipelotrichaceae bacterium isolated from small intestine of a swine.</title>
        <authorList>
            <person name="Kim J.S."/>
            <person name="Choe H."/>
            <person name="Lee Y.R."/>
            <person name="Kim K.M."/>
            <person name="Park D.S."/>
        </authorList>
    </citation>
    <scope>NUCLEOTIDE SEQUENCE [LARGE SCALE GENOMIC DNA]</scope>
    <source>
        <strain evidence="3 4">SG0102</strain>
    </source>
</reference>
<dbReference type="Proteomes" id="UP000268059">
    <property type="component" value="Chromosome"/>
</dbReference>
<dbReference type="PANTHER" id="PTHR33121">
    <property type="entry name" value="CYCLIC DI-GMP PHOSPHODIESTERASE PDEF"/>
    <property type="match status" value="1"/>
</dbReference>
<name>A0A3G9JHT8_9FIRM</name>
<dbReference type="InterPro" id="IPR000160">
    <property type="entry name" value="GGDEF_dom"/>
</dbReference>
<dbReference type="InterPro" id="IPR043128">
    <property type="entry name" value="Rev_trsase/Diguanyl_cyclase"/>
</dbReference>
<accession>A0A3G9JHT8</accession>
<dbReference type="SMART" id="SM00267">
    <property type="entry name" value="GGDEF"/>
    <property type="match status" value="1"/>
</dbReference>
<dbReference type="PROSITE" id="PS50887">
    <property type="entry name" value="GGDEF"/>
    <property type="match status" value="1"/>
</dbReference>
<dbReference type="CDD" id="cd01948">
    <property type="entry name" value="EAL"/>
    <property type="match status" value="1"/>
</dbReference>
<dbReference type="InterPro" id="IPR029787">
    <property type="entry name" value="Nucleotide_cyclase"/>
</dbReference>
<dbReference type="EMBL" id="AP019309">
    <property type="protein sequence ID" value="BBH25491.1"/>
    <property type="molecule type" value="Genomic_DNA"/>
</dbReference>
<organism evidence="3 4">
    <name type="scientific">Intestinibaculum porci</name>
    <dbReference type="NCBI Taxonomy" id="2487118"/>
    <lineage>
        <taxon>Bacteria</taxon>
        <taxon>Bacillati</taxon>
        <taxon>Bacillota</taxon>
        <taxon>Erysipelotrichia</taxon>
        <taxon>Erysipelotrichales</taxon>
        <taxon>Erysipelotrichaceae</taxon>
        <taxon>Intestinibaculum</taxon>
    </lineage>
</organism>
<dbReference type="Gene3D" id="3.30.70.270">
    <property type="match status" value="1"/>
</dbReference>
<sequence length="924" mass="107196">MESATSLFPTEVKETLEKLDSAFAIYQYYDGVIRVLVVSNGLIHLMEPGMTREKAVKRMEMNAEKHTHPDDQERVEAEIQSYIRGESNGLDIIYRKRLYGKDAYAMLHAKGSDQIINGQRIVLIGYDDMTAVLDKESSVQGAYEKSLFQVVDNRVDAFAIINSDTFKIEISNQAMNTLLKKGHHNTVYFTNVLIDAKGQPIDLHNVIYHHGGIVSASGYDKDMILHVSAITWHHQPRLMIHLRPFDFYYYDAMTKLPNMTYLRSESQSILNEAFDRYAHPIVLFLDVRAMKGYNHTYGFTAGDRLLSDLARIIERTFPQDYVFKFSEDHFVVITGDDQLTERLRQVEKQIETAGRGLSTNVRGGICYLTKDVKDIMSACDQAKLACDAIKSEPNELFRIYDESLTRHAEIYDFVIEHLDDALKHHDIKVYYQPVIRTLTGQLCSMEALSRWDDPHYGMLNPGDFISALEETHQIVHLDLYVIKQICMDMRNAMNLGLSVVPVSFNLSRLDFITSDIFTEVERTLAQYQIPRSMIYIEITESIIANSSYVRDQVTRFKDAGYQVWMDDFGSGYSSLNLLKDYDFDELKLDMAFMSSFTKRSKDIITSVVAMAKKIGIQTLAEGVETKEQFDFLKEIGCEKVQGYYFGKPMPKNTLREHLKHHQITIEKREEMDYYRQAGAIELTKADALALLEKEAHGYHYLYYNKAYMDLAKQFGYSQSFEDYDALQNYFDSLKAQDSRDGTITTVSMEKGYMLFLNVRKVVSCKEKSIFELSIDAAYMDDRHHYIKGLNSFVTEMVQLYDIVNIVHLNENYVDGFIEKGALFESGINRKQNVDDFRLSYAHRFVHPDDQKRYLDFVESHSLVNRIRDAKYGTISDRFRTYNEKNRRYEWKLYTELLLPRENQNIVMELIKTSIMEENENWKLG</sequence>
<evidence type="ECO:0000259" key="1">
    <source>
        <dbReference type="PROSITE" id="PS50883"/>
    </source>
</evidence>
<protein>
    <recommendedName>
        <fullName evidence="5">GGDEF domain-containing protein</fullName>
    </recommendedName>
</protein>
<dbReference type="Gene3D" id="3.20.20.450">
    <property type="entry name" value="EAL domain"/>
    <property type="match status" value="1"/>
</dbReference>
<dbReference type="RefSeq" id="WP_125118434.1">
    <property type="nucleotide sequence ID" value="NZ_AP019309.1"/>
</dbReference>
<dbReference type="InParanoid" id="A0A3G9JHT8"/>
<dbReference type="InterPro" id="IPR001633">
    <property type="entry name" value="EAL_dom"/>
</dbReference>
<evidence type="ECO:0000259" key="2">
    <source>
        <dbReference type="PROSITE" id="PS50887"/>
    </source>
</evidence>
<dbReference type="PANTHER" id="PTHR33121:SF79">
    <property type="entry name" value="CYCLIC DI-GMP PHOSPHODIESTERASE PDED-RELATED"/>
    <property type="match status" value="1"/>
</dbReference>
<dbReference type="AlphaFoldDB" id="A0A3G9JHT8"/>
<dbReference type="NCBIfam" id="TIGR00254">
    <property type="entry name" value="GGDEF"/>
    <property type="match status" value="1"/>
</dbReference>
<dbReference type="OrthoDB" id="9805474at2"/>
<dbReference type="PROSITE" id="PS50883">
    <property type="entry name" value="EAL"/>
    <property type="match status" value="1"/>
</dbReference>
<evidence type="ECO:0000313" key="4">
    <source>
        <dbReference type="Proteomes" id="UP000268059"/>
    </source>
</evidence>
<gene>
    <name evidence="3" type="ORF">SG0102_04250</name>
</gene>
<dbReference type="InterPro" id="IPR050706">
    <property type="entry name" value="Cyclic-di-GMP_PDE-like"/>
</dbReference>
<proteinExistence type="predicted"/>
<dbReference type="Pfam" id="PF00990">
    <property type="entry name" value="GGDEF"/>
    <property type="match status" value="1"/>
</dbReference>
<dbReference type="Pfam" id="PF00563">
    <property type="entry name" value="EAL"/>
    <property type="match status" value="1"/>
</dbReference>
<evidence type="ECO:0008006" key="5">
    <source>
        <dbReference type="Google" id="ProtNLM"/>
    </source>
</evidence>